<dbReference type="AlphaFoldDB" id="A0AAD6PV10"/>
<comment type="caution">
    <text evidence="1">The sequence shown here is derived from an EMBL/GenBank/DDBJ whole genome shotgun (WGS) entry which is preliminary data.</text>
</comment>
<sequence length="89" mass="10424">MIWLVGNEIIESRSSHGGGLRMCHLSFKGQDRSKINHAPSTISRSWWWWTSVGEKFRTWHLENDSKGDESFRSRLHRMLRLCVLCVGHT</sequence>
<proteinExistence type="predicted"/>
<name>A0AAD6PV10_9ROSI</name>
<evidence type="ECO:0000313" key="1">
    <source>
        <dbReference type="EMBL" id="KAJ6968634.1"/>
    </source>
</evidence>
<evidence type="ECO:0000313" key="2">
    <source>
        <dbReference type="Proteomes" id="UP001164929"/>
    </source>
</evidence>
<gene>
    <name evidence="1" type="ORF">NC653_036577</name>
</gene>
<accession>A0AAD6PV10</accession>
<dbReference type="Proteomes" id="UP001164929">
    <property type="component" value="Chromosome 16"/>
</dbReference>
<organism evidence="1 2">
    <name type="scientific">Populus alba x Populus x berolinensis</name>
    <dbReference type="NCBI Taxonomy" id="444605"/>
    <lineage>
        <taxon>Eukaryota</taxon>
        <taxon>Viridiplantae</taxon>
        <taxon>Streptophyta</taxon>
        <taxon>Embryophyta</taxon>
        <taxon>Tracheophyta</taxon>
        <taxon>Spermatophyta</taxon>
        <taxon>Magnoliopsida</taxon>
        <taxon>eudicotyledons</taxon>
        <taxon>Gunneridae</taxon>
        <taxon>Pentapetalae</taxon>
        <taxon>rosids</taxon>
        <taxon>fabids</taxon>
        <taxon>Malpighiales</taxon>
        <taxon>Salicaceae</taxon>
        <taxon>Saliceae</taxon>
        <taxon>Populus</taxon>
    </lineage>
</organism>
<dbReference type="EMBL" id="JAQIZT010000016">
    <property type="protein sequence ID" value="KAJ6968634.1"/>
    <property type="molecule type" value="Genomic_DNA"/>
</dbReference>
<keyword evidence="2" id="KW-1185">Reference proteome</keyword>
<reference evidence="1 2" key="1">
    <citation type="journal article" date="2023" name="Mol. Ecol. Resour.">
        <title>Chromosome-level genome assembly of a triploid poplar Populus alba 'Berolinensis'.</title>
        <authorList>
            <person name="Chen S."/>
            <person name="Yu Y."/>
            <person name="Wang X."/>
            <person name="Wang S."/>
            <person name="Zhang T."/>
            <person name="Zhou Y."/>
            <person name="He R."/>
            <person name="Meng N."/>
            <person name="Wang Y."/>
            <person name="Liu W."/>
            <person name="Liu Z."/>
            <person name="Liu J."/>
            <person name="Guo Q."/>
            <person name="Huang H."/>
            <person name="Sederoff R.R."/>
            <person name="Wang G."/>
            <person name="Qu G."/>
            <person name="Chen S."/>
        </authorList>
    </citation>
    <scope>NUCLEOTIDE SEQUENCE [LARGE SCALE GENOMIC DNA]</scope>
    <source>
        <strain evidence="1">SC-2020</strain>
    </source>
</reference>
<protein>
    <submittedName>
        <fullName evidence="1">Uncharacterized protein</fullName>
    </submittedName>
</protein>